<dbReference type="STRING" id="58114.SAMN05216270_101423"/>
<gene>
    <name evidence="1" type="ORF">SAMN05216270_101423</name>
</gene>
<dbReference type="Gene3D" id="1.20.120.450">
    <property type="entry name" value="dinb family like domain"/>
    <property type="match status" value="1"/>
</dbReference>
<accession>A0A1G6RE45</accession>
<dbReference type="AlphaFoldDB" id="A0A1G6RE45"/>
<sequence length="204" mass="22761">MSHPDDTLQPMTDPKTHLHRYLTTARDAVLWKLEGLGEYDLRRPLTPTGTNLLGLVKHLSCVSADYFGSVFDRPFPETHPWFDPDAEANADMWATPEESTADLLALYARVWDHADATISALDLDATGHVPWWPEERATVTLHQILIHMIAELNRHAGHADIVRETIDGAAGLRDGADNLPEGDQAWWTAYHDKVEQAARQAAGI</sequence>
<reference evidence="2" key="1">
    <citation type="submission" date="2016-10" db="EMBL/GenBank/DDBJ databases">
        <authorList>
            <person name="Varghese N."/>
            <person name="Submissions S."/>
        </authorList>
    </citation>
    <scope>NUCLEOTIDE SEQUENCE [LARGE SCALE GENOMIC DNA]</scope>
    <source>
        <strain evidence="2">CGMCC 4.3516</strain>
    </source>
</reference>
<dbReference type="InterPro" id="IPR034660">
    <property type="entry name" value="DinB/YfiT-like"/>
</dbReference>
<dbReference type="EMBL" id="FNAD01000001">
    <property type="protein sequence ID" value="SDD02307.1"/>
    <property type="molecule type" value="Genomic_DNA"/>
</dbReference>
<organism evidence="1 2">
    <name type="scientific">Glycomyces harbinensis</name>
    <dbReference type="NCBI Taxonomy" id="58114"/>
    <lineage>
        <taxon>Bacteria</taxon>
        <taxon>Bacillati</taxon>
        <taxon>Actinomycetota</taxon>
        <taxon>Actinomycetes</taxon>
        <taxon>Glycomycetales</taxon>
        <taxon>Glycomycetaceae</taxon>
        <taxon>Glycomyces</taxon>
    </lineage>
</organism>
<name>A0A1G6RE45_9ACTN</name>
<evidence type="ECO:0000313" key="1">
    <source>
        <dbReference type="EMBL" id="SDD02307.1"/>
    </source>
</evidence>
<keyword evidence="2" id="KW-1185">Reference proteome</keyword>
<dbReference type="SUPFAM" id="SSF109854">
    <property type="entry name" value="DinB/YfiT-like putative metalloenzymes"/>
    <property type="match status" value="1"/>
</dbReference>
<evidence type="ECO:0008006" key="3">
    <source>
        <dbReference type="Google" id="ProtNLM"/>
    </source>
</evidence>
<evidence type="ECO:0000313" key="2">
    <source>
        <dbReference type="Proteomes" id="UP000198949"/>
    </source>
</evidence>
<proteinExistence type="predicted"/>
<protein>
    <recommendedName>
        <fullName evidence="3">DinB superfamily protein</fullName>
    </recommendedName>
</protein>
<dbReference type="Pfam" id="PF04978">
    <property type="entry name" value="MST"/>
    <property type="match status" value="1"/>
</dbReference>
<dbReference type="InterPro" id="IPR007061">
    <property type="entry name" value="MST-like"/>
</dbReference>
<dbReference type="Proteomes" id="UP000198949">
    <property type="component" value="Unassembled WGS sequence"/>
</dbReference>